<protein>
    <recommendedName>
        <fullName evidence="2">peptidylprolyl isomerase</fullName>
        <ecNumber evidence="2">5.2.1.8</ecNumber>
    </recommendedName>
</protein>
<gene>
    <name evidence="6" type="ORF">BEMITA_LOCUS11370</name>
</gene>
<sequence length="366" mass="41561">MNNISHDGVNSNFKNPLVFLDIVIGDEKAGRVICELFKDITPKTAENFRALCTGEQGIGVKGKPLCFKDTIFHRAVPEALVQGGDITNQNGTGGESIYGPFFDDENFDIKHTKEGLLSMANTGKPNTNNSQFFVTVAPCQHLDGKNVVFGQILSGYQIFRWISRLETQDDKPTVKCKISNCGEVDPLGNWGVEEDDETDDVYPPWPHDCHQLSKLEEEELKTIFMRIKDSGTFYFKANNLVDAYRKYKKAYQYLLWMENKLTESNDLKVVSLLNLAAVEIKMKKYKDCLSHCDQVLKLDEKNAKALFRRGQAHVGLNNYHLGLIDLKSAQRLFPNDKGINLEISNVNKLISNYLAREKRVYSKMFQ</sequence>
<evidence type="ECO:0000256" key="2">
    <source>
        <dbReference type="ARBA" id="ARBA00013194"/>
    </source>
</evidence>
<name>A0A9P0F8X1_BEMTA</name>
<dbReference type="SUPFAM" id="SSF50891">
    <property type="entry name" value="Cyclophilin-like"/>
    <property type="match status" value="1"/>
</dbReference>
<evidence type="ECO:0000256" key="4">
    <source>
        <dbReference type="ARBA" id="ARBA00023235"/>
    </source>
</evidence>
<dbReference type="InterPro" id="IPR011990">
    <property type="entry name" value="TPR-like_helical_dom_sf"/>
</dbReference>
<dbReference type="PANTHER" id="PTHR11071:SF561">
    <property type="entry name" value="PEPTIDYL-PROLYL CIS-TRANS ISOMERASE D-RELATED"/>
    <property type="match status" value="1"/>
</dbReference>
<dbReference type="Pfam" id="PF00160">
    <property type="entry name" value="Pro_isomerase"/>
    <property type="match status" value="1"/>
</dbReference>
<evidence type="ECO:0000256" key="1">
    <source>
        <dbReference type="ARBA" id="ARBA00000971"/>
    </source>
</evidence>
<dbReference type="GO" id="GO:0003755">
    <property type="term" value="F:peptidyl-prolyl cis-trans isomerase activity"/>
    <property type="evidence" value="ECO:0007669"/>
    <property type="project" value="UniProtKB-KW"/>
</dbReference>
<dbReference type="PRINTS" id="PR00153">
    <property type="entry name" value="CSAPPISMRASE"/>
</dbReference>
<dbReference type="InterPro" id="IPR002130">
    <property type="entry name" value="Cyclophilin-type_PPIase_dom"/>
</dbReference>
<dbReference type="Gene3D" id="2.40.100.10">
    <property type="entry name" value="Cyclophilin-like"/>
    <property type="match status" value="1"/>
</dbReference>
<organism evidence="6 7">
    <name type="scientific">Bemisia tabaci</name>
    <name type="common">Sweetpotato whitefly</name>
    <name type="synonym">Aleurodes tabaci</name>
    <dbReference type="NCBI Taxonomy" id="7038"/>
    <lineage>
        <taxon>Eukaryota</taxon>
        <taxon>Metazoa</taxon>
        <taxon>Ecdysozoa</taxon>
        <taxon>Arthropoda</taxon>
        <taxon>Hexapoda</taxon>
        <taxon>Insecta</taxon>
        <taxon>Pterygota</taxon>
        <taxon>Neoptera</taxon>
        <taxon>Paraneoptera</taxon>
        <taxon>Hemiptera</taxon>
        <taxon>Sternorrhyncha</taxon>
        <taxon>Aleyrodoidea</taxon>
        <taxon>Aleyrodidae</taxon>
        <taxon>Aleyrodinae</taxon>
        <taxon>Bemisia</taxon>
    </lineage>
</organism>
<dbReference type="GO" id="GO:0006457">
    <property type="term" value="P:protein folding"/>
    <property type="evidence" value="ECO:0007669"/>
    <property type="project" value="TreeGrafter"/>
</dbReference>
<evidence type="ECO:0000313" key="6">
    <source>
        <dbReference type="EMBL" id="CAH0392910.1"/>
    </source>
</evidence>
<dbReference type="Proteomes" id="UP001152759">
    <property type="component" value="Chromosome 7"/>
</dbReference>
<dbReference type="SUPFAM" id="SSF48452">
    <property type="entry name" value="TPR-like"/>
    <property type="match status" value="1"/>
</dbReference>
<evidence type="ECO:0000259" key="5">
    <source>
        <dbReference type="PROSITE" id="PS50072"/>
    </source>
</evidence>
<dbReference type="GO" id="GO:0016018">
    <property type="term" value="F:cyclosporin A binding"/>
    <property type="evidence" value="ECO:0007669"/>
    <property type="project" value="TreeGrafter"/>
</dbReference>
<reference evidence="6" key="1">
    <citation type="submission" date="2021-12" db="EMBL/GenBank/DDBJ databases">
        <authorList>
            <person name="King R."/>
        </authorList>
    </citation>
    <scope>NUCLEOTIDE SEQUENCE</scope>
</reference>
<dbReference type="PANTHER" id="PTHR11071">
    <property type="entry name" value="PEPTIDYL-PROLYL CIS-TRANS ISOMERASE"/>
    <property type="match status" value="1"/>
</dbReference>
<keyword evidence="4" id="KW-0413">Isomerase</keyword>
<dbReference type="SMART" id="SM00028">
    <property type="entry name" value="TPR"/>
    <property type="match status" value="2"/>
</dbReference>
<proteinExistence type="predicted"/>
<dbReference type="EC" id="5.2.1.8" evidence="2"/>
<dbReference type="KEGG" id="btab:109035368"/>
<dbReference type="PROSITE" id="PS50072">
    <property type="entry name" value="CSA_PPIASE_2"/>
    <property type="match status" value="1"/>
</dbReference>
<comment type="catalytic activity">
    <reaction evidence="1">
        <text>[protein]-peptidylproline (omega=180) = [protein]-peptidylproline (omega=0)</text>
        <dbReference type="Rhea" id="RHEA:16237"/>
        <dbReference type="Rhea" id="RHEA-COMP:10747"/>
        <dbReference type="Rhea" id="RHEA-COMP:10748"/>
        <dbReference type="ChEBI" id="CHEBI:83833"/>
        <dbReference type="ChEBI" id="CHEBI:83834"/>
        <dbReference type="EC" id="5.2.1.8"/>
    </reaction>
</comment>
<dbReference type="FunFam" id="2.40.100.10:FF:000025">
    <property type="entry name" value="Peptidyl-prolyl cis-trans isomerase CYP19-2"/>
    <property type="match status" value="1"/>
</dbReference>
<accession>A0A9P0F8X1</accession>
<dbReference type="InterPro" id="IPR029000">
    <property type="entry name" value="Cyclophilin-like_dom_sf"/>
</dbReference>
<dbReference type="AlphaFoldDB" id="A0A9P0F8X1"/>
<feature type="domain" description="PPIase cyclophilin-type" evidence="5">
    <location>
        <begin position="19"/>
        <end position="183"/>
    </location>
</feature>
<dbReference type="EMBL" id="OU963868">
    <property type="protein sequence ID" value="CAH0392910.1"/>
    <property type="molecule type" value="Genomic_DNA"/>
</dbReference>
<evidence type="ECO:0000313" key="7">
    <source>
        <dbReference type="Proteomes" id="UP001152759"/>
    </source>
</evidence>
<dbReference type="Gene3D" id="1.25.40.10">
    <property type="entry name" value="Tetratricopeptide repeat domain"/>
    <property type="match status" value="1"/>
</dbReference>
<evidence type="ECO:0000256" key="3">
    <source>
        <dbReference type="ARBA" id="ARBA00023110"/>
    </source>
</evidence>
<keyword evidence="3" id="KW-0697">Rotamase</keyword>
<keyword evidence="7" id="KW-1185">Reference proteome</keyword>
<dbReference type="InterPro" id="IPR019734">
    <property type="entry name" value="TPR_rpt"/>
</dbReference>
<dbReference type="GO" id="GO:0005739">
    <property type="term" value="C:mitochondrion"/>
    <property type="evidence" value="ECO:0007669"/>
    <property type="project" value="TreeGrafter"/>
</dbReference>